<dbReference type="InterPro" id="IPR047144">
    <property type="entry name" value="BCOR-like"/>
</dbReference>
<sequence>MEGLQEDSILCLPAAYCERAMMRFSELEMKEREGGHPTAKDSEVCKFSPADWERLKGNPDKKPKSVALEEAIADQNDNERCK</sequence>
<evidence type="ECO:0000313" key="4">
    <source>
        <dbReference type="Proteomes" id="UP000386466"/>
    </source>
</evidence>
<dbReference type="EMBL" id="CAAGRJ010015899">
    <property type="protein sequence ID" value="VFV31691.1"/>
    <property type="molecule type" value="Genomic_DNA"/>
</dbReference>
<dbReference type="GO" id="GO:0003714">
    <property type="term" value="F:transcription corepressor activity"/>
    <property type="evidence" value="ECO:0007669"/>
    <property type="project" value="TreeGrafter"/>
</dbReference>
<evidence type="ECO:0000313" key="3">
    <source>
        <dbReference type="EMBL" id="VFV31691.1"/>
    </source>
</evidence>
<dbReference type="PANTHER" id="PTHR24117:SF8">
    <property type="entry name" value="BCL-6 COREPRESSOR"/>
    <property type="match status" value="1"/>
</dbReference>
<dbReference type="GO" id="GO:0005634">
    <property type="term" value="C:nucleus"/>
    <property type="evidence" value="ECO:0007669"/>
    <property type="project" value="TreeGrafter"/>
</dbReference>
<name>A0A485NDI7_LYNPA</name>
<accession>A0A485NDI7</accession>
<proteinExistence type="inferred from homology"/>
<protein>
    <submittedName>
        <fullName evidence="3">Bcl-6 corepressor isoform 1</fullName>
    </submittedName>
</protein>
<dbReference type="GO" id="GO:0000122">
    <property type="term" value="P:negative regulation of transcription by RNA polymerase II"/>
    <property type="evidence" value="ECO:0007669"/>
    <property type="project" value="TreeGrafter"/>
</dbReference>
<evidence type="ECO:0000256" key="2">
    <source>
        <dbReference type="SAM" id="MobiDB-lite"/>
    </source>
</evidence>
<evidence type="ECO:0000256" key="1">
    <source>
        <dbReference type="ARBA" id="ARBA00034703"/>
    </source>
</evidence>
<dbReference type="AlphaFoldDB" id="A0A485NDI7"/>
<dbReference type="Proteomes" id="UP000386466">
    <property type="component" value="Unassembled WGS sequence"/>
</dbReference>
<dbReference type="PANTHER" id="PTHR24117">
    <property type="entry name" value="AGAP007537-PB"/>
    <property type="match status" value="1"/>
</dbReference>
<reference evidence="3 4" key="1">
    <citation type="submission" date="2019-01" db="EMBL/GenBank/DDBJ databases">
        <authorList>
            <person name="Alioto T."/>
            <person name="Alioto T."/>
        </authorList>
    </citation>
    <scope>NUCLEOTIDE SEQUENCE [LARGE SCALE GENOMIC DNA]</scope>
</reference>
<keyword evidence="4" id="KW-1185">Reference proteome</keyword>
<organism evidence="3 4">
    <name type="scientific">Lynx pardinus</name>
    <name type="common">Iberian lynx</name>
    <name type="synonym">Felis pardina</name>
    <dbReference type="NCBI Taxonomy" id="191816"/>
    <lineage>
        <taxon>Eukaryota</taxon>
        <taxon>Metazoa</taxon>
        <taxon>Chordata</taxon>
        <taxon>Craniata</taxon>
        <taxon>Vertebrata</taxon>
        <taxon>Euteleostomi</taxon>
        <taxon>Mammalia</taxon>
        <taxon>Eutheria</taxon>
        <taxon>Laurasiatheria</taxon>
        <taxon>Carnivora</taxon>
        <taxon>Feliformia</taxon>
        <taxon>Felidae</taxon>
        <taxon>Felinae</taxon>
        <taxon>Lynx</taxon>
    </lineage>
</organism>
<gene>
    <name evidence="3" type="ORF">LYPA_23C002440</name>
</gene>
<feature type="region of interest" description="Disordered" evidence="2">
    <location>
        <begin position="56"/>
        <end position="82"/>
    </location>
</feature>
<comment type="similarity">
    <text evidence="1">Belongs to the BCOR family.</text>
</comment>